<protein>
    <submittedName>
        <fullName evidence="1">Uncharacterized protein</fullName>
    </submittedName>
</protein>
<keyword evidence="2" id="KW-1185">Reference proteome</keyword>
<evidence type="ECO:0000313" key="1">
    <source>
        <dbReference type="EnsemblPlants" id="AVESA.00010b.r2.2CG0325020.1.CDS"/>
    </source>
</evidence>
<accession>A0ACD5UV58</accession>
<dbReference type="EnsemblPlants" id="AVESA.00010b.r2.2CG0325020.1">
    <property type="protein sequence ID" value="AVESA.00010b.r2.2CG0325020.1.CDS"/>
    <property type="gene ID" value="AVESA.00010b.r2.2CG0325020"/>
</dbReference>
<proteinExistence type="predicted"/>
<reference evidence="1" key="1">
    <citation type="submission" date="2021-05" db="EMBL/GenBank/DDBJ databases">
        <authorList>
            <person name="Scholz U."/>
            <person name="Mascher M."/>
            <person name="Fiebig A."/>
        </authorList>
    </citation>
    <scope>NUCLEOTIDE SEQUENCE [LARGE SCALE GENOMIC DNA]</scope>
</reference>
<name>A0ACD5UV58_AVESA</name>
<organism evidence="1 2">
    <name type="scientific">Avena sativa</name>
    <name type="common">Oat</name>
    <dbReference type="NCBI Taxonomy" id="4498"/>
    <lineage>
        <taxon>Eukaryota</taxon>
        <taxon>Viridiplantae</taxon>
        <taxon>Streptophyta</taxon>
        <taxon>Embryophyta</taxon>
        <taxon>Tracheophyta</taxon>
        <taxon>Spermatophyta</taxon>
        <taxon>Magnoliopsida</taxon>
        <taxon>Liliopsida</taxon>
        <taxon>Poales</taxon>
        <taxon>Poaceae</taxon>
        <taxon>BOP clade</taxon>
        <taxon>Pooideae</taxon>
        <taxon>Poodae</taxon>
        <taxon>Poeae</taxon>
        <taxon>Poeae Chloroplast Group 1 (Aveneae type)</taxon>
        <taxon>Aveninae</taxon>
        <taxon>Avena</taxon>
    </lineage>
</organism>
<evidence type="ECO:0000313" key="2">
    <source>
        <dbReference type="Proteomes" id="UP001732700"/>
    </source>
</evidence>
<dbReference type="Proteomes" id="UP001732700">
    <property type="component" value="Chromosome 2C"/>
</dbReference>
<reference evidence="1" key="2">
    <citation type="submission" date="2025-09" db="UniProtKB">
        <authorList>
            <consortium name="EnsemblPlants"/>
        </authorList>
    </citation>
    <scope>IDENTIFICATION</scope>
</reference>
<sequence>MPSEEFIDLVHDRWRNRLLGTSTDEIDSYAEQVKTCIKMALNCVDNDRHKRPNIGDIISELDETETMTQFSQALTINNLETTSFDEQEENGLLEVHPRRLRFPFFEPNKSICALRLSNKTDDDVAFRILSEKYTDLLSEFTGIVPPRSAQTYCVLIEKKPPASMKEFVVTLESCIAHEDIADVDDNFLPEVLELTEGNMVHTVTLLAAICDPEPHKIASKVICRSDPSRQLSQIDVHPTEPW</sequence>